<accession>X1W176</accession>
<name>X1W176_9ZZZZ</name>
<organism evidence="1">
    <name type="scientific">marine sediment metagenome</name>
    <dbReference type="NCBI Taxonomy" id="412755"/>
    <lineage>
        <taxon>unclassified sequences</taxon>
        <taxon>metagenomes</taxon>
        <taxon>ecological metagenomes</taxon>
    </lineage>
</organism>
<proteinExistence type="predicted"/>
<feature type="non-terminal residue" evidence="1">
    <location>
        <position position="1"/>
    </location>
</feature>
<feature type="non-terminal residue" evidence="1">
    <location>
        <position position="141"/>
    </location>
</feature>
<protein>
    <submittedName>
        <fullName evidence="1">Uncharacterized protein</fullName>
    </submittedName>
</protein>
<dbReference type="AlphaFoldDB" id="X1W176"/>
<reference evidence="1" key="1">
    <citation type="journal article" date="2014" name="Front. Microbiol.">
        <title>High frequency of phylogenetically diverse reductive dehalogenase-homologous genes in deep subseafloor sedimentary metagenomes.</title>
        <authorList>
            <person name="Kawai M."/>
            <person name="Futagami T."/>
            <person name="Toyoda A."/>
            <person name="Takaki Y."/>
            <person name="Nishi S."/>
            <person name="Hori S."/>
            <person name="Arai W."/>
            <person name="Tsubouchi T."/>
            <person name="Morono Y."/>
            <person name="Uchiyama I."/>
            <person name="Ito T."/>
            <person name="Fujiyama A."/>
            <person name="Inagaki F."/>
            <person name="Takami H."/>
        </authorList>
    </citation>
    <scope>NUCLEOTIDE SEQUENCE</scope>
    <source>
        <strain evidence="1">Expedition CK06-06</strain>
    </source>
</reference>
<gene>
    <name evidence="1" type="ORF">S12H4_60239</name>
</gene>
<dbReference type="EMBL" id="BARW01039595">
    <property type="protein sequence ID" value="GAJ21470.1"/>
    <property type="molecule type" value="Genomic_DNA"/>
</dbReference>
<comment type="caution">
    <text evidence="1">The sequence shown here is derived from an EMBL/GenBank/DDBJ whole genome shotgun (WGS) entry which is preliminary data.</text>
</comment>
<evidence type="ECO:0000313" key="1">
    <source>
        <dbReference type="EMBL" id="GAJ21470.1"/>
    </source>
</evidence>
<sequence length="141" mass="15355">TDWEYWNSNLTDHAADSISDHFTSTEQGNYIFESDYPGWAATKTSYPPGEGLHESWFVIQAPDSPNQYEIRWYESDIGGLDPTVTVAITVNSPPTVSTQAASSIGGNSATLNGNITDIGDSSVTERGFEWGETSSYGSSWT</sequence>